<keyword evidence="6" id="KW-1185">Reference proteome</keyword>
<feature type="domain" description="STI1" evidence="4">
    <location>
        <begin position="644"/>
        <end position="678"/>
    </location>
</feature>
<sequence>MNSLKPGSIFLISAIFRVGLILYGEWQDAHMEVRYTDVDYLVFSDAASLMASGQSPYKRTTYRYSPLLAFLLIPNSFIAASWGKFLFSASDLFVGLFIRIILKQRKVPDHLCTYSMLIWLFNPFTFTIGTRGNCEPVVCAMILWIIICLINGRVHLEGARERRQIPSIYRIYPIIYALPIILFLDPRFFQSGVKPLLCDWTSDQGKIRQINSQGVFSSFVLAFSSDYMDGNFYMRHCSIILLAQIQDIIFPSISTISILTMNVIFRFWKSSSPLVLVFCFAKDLVFCFFVQTVAFVAFNKVITAQYFVWFFCLLPLILPWTNMKFKWQGLCCILLWMGAQTHWLLWGYLLEFKGKNVFLQLWMASLLFQAANTFILIMLIRHHNYAPVFRQHTGLKTTQKKHEISCSAHSTPPRRLPQIVFRKSGDERFASISSSSNQQTSSVGVNPYPTVPPPSSQIGSPLFWIGVGVGLSALFTWVASSLKKYAMEQAFKTTMGQMNTQNNQFGNAAFPSGSPFPFPTPPSQGPVTSPPPPSSQSRVTVDVPATKVEAAPTTDPATKGKGETETAEPKKYAFVDVSPQESMQKSAFEDVAELSSPNNAQIPKDVSDNGAASKHDAGAFGGYQSTGRAGPGLSVDALEKMMEDPTVQKMVYPYLPEEMRNPETFKWMLQNPQYRQQLQDMLNNMGGSSEWDSRMMDSLKNFDLNSPDVKQQFDQIGLTPEEVISKIKANPEVAMAFQNPRVQAAIMDCSQNPLSIAKYQNDKEVMDVFNKISELFPGVTGPP</sequence>
<name>A0ABR2BLJ6_9ROSI</name>
<dbReference type="Pfam" id="PF05007">
    <property type="entry name" value="Mannosyl_trans"/>
    <property type="match status" value="2"/>
</dbReference>
<dbReference type="EMBL" id="JBBPBM010000105">
    <property type="protein sequence ID" value="KAK8507789.1"/>
    <property type="molecule type" value="Genomic_DNA"/>
</dbReference>
<feature type="compositionally biased region" description="Basic and acidic residues" evidence="2">
    <location>
        <begin position="558"/>
        <end position="573"/>
    </location>
</feature>
<dbReference type="SMART" id="SM00727">
    <property type="entry name" value="STI1"/>
    <property type="match status" value="2"/>
</dbReference>
<keyword evidence="1" id="KW-0677">Repeat</keyword>
<feature type="transmembrane region" description="Helical" evidence="3">
    <location>
        <begin position="462"/>
        <end position="482"/>
    </location>
</feature>
<evidence type="ECO:0000313" key="5">
    <source>
        <dbReference type="EMBL" id="KAK8507789.1"/>
    </source>
</evidence>
<feature type="transmembrane region" description="Helical" evidence="3">
    <location>
        <begin position="248"/>
        <end position="268"/>
    </location>
</feature>
<evidence type="ECO:0000259" key="4">
    <source>
        <dbReference type="SMART" id="SM00727"/>
    </source>
</evidence>
<evidence type="ECO:0000313" key="6">
    <source>
        <dbReference type="Proteomes" id="UP001472677"/>
    </source>
</evidence>
<feature type="transmembrane region" description="Helical" evidence="3">
    <location>
        <begin position="135"/>
        <end position="156"/>
    </location>
</feature>
<feature type="transmembrane region" description="Helical" evidence="3">
    <location>
        <begin position="6"/>
        <end position="24"/>
    </location>
</feature>
<feature type="transmembrane region" description="Helical" evidence="3">
    <location>
        <begin position="361"/>
        <end position="380"/>
    </location>
</feature>
<keyword evidence="3" id="KW-1133">Transmembrane helix</keyword>
<feature type="compositionally biased region" description="Pro residues" evidence="2">
    <location>
        <begin position="514"/>
        <end position="534"/>
    </location>
</feature>
<feature type="domain" description="STI1" evidence="4">
    <location>
        <begin position="720"/>
        <end position="759"/>
    </location>
</feature>
<protein>
    <recommendedName>
        <fullName evidence="4">STI1 domain-containing protein</fullName>
    </recommendedName>
</protein>
<reference evidence="5 6" key="1">
    <citation type="journal article" date="2024" name="G3 (Bethesda)">
        <title>Genome assembly of Hibiscus sabdariffa L. provides insights into metabolisms of medicinal natural products.</title>
        <authorList>
            <person name="Kim T."/>
        </authorList>
    </citation>
    <scope>NUCLEOTIDE SEQUENCE [LARGE SCALE GENOMIC DNA]</scope>
    <source>
        <strain evidence="5">TK-2024</strain>
        <tissue evidence="5">Old leaves</tissue>
    </source>
</reference>
<dbReference type="PANTHER" id="PTHR47296">
    <property type="entry name" value="PROTEIN TIC 40, CHLOROPLASTIC"/>
    <property type="match status" value="1"/>
</dbReference>
<dbReference type="Proteomes" id="UP001472677">
    <property type="component" value="Unassembled WGS sequence"/>
</dbReference>
<dbReference type="InterPro" id="IPR007704">
    <property type="entry name" value="PIG-M"/>
</dbReference>
<feature type="region of interest" description="Disordered" evidence="2">
    <location>
        <begin position="606"/>
        <end position="628"/>
    </location>
</feature>
<feature type="transmembrane region" description="Helical" evidence="3">
    <location>
        <begin position="62"/>
        <end position="79"/>
    </location>
</feature>
<proteinExistence type="predicted"/>
<feature type="transmembrane region" description="Helical" evidence="3">
    <location>
        <begin position="304"/>
        <end position="321"/>
    </location>
</feature>
<evidence type="ECO:0000256" key="2">
    <source>
        <dbReference type="SAM" id="MobiDB-lite"/>
    </source>
</evidence>
<feature type="transmembrane region" description="Helical" evidence="3">
    <location>
        <begin position="327"/>
        <end position="349"/>
    </location>
</feature>
<evidence type="ECO:0000256" key="1">
    <source>
        <dbReference type="ARBA" id="ARBA00022737"/>
    </source>
</evidence>
<feature type="region of interest" description="Disordered" evidence="2">
    <location>
        <begin position="502"/>
        <end position="583"/>
    </location>
</feature>
<dbReference type="PANTHER" id="PTHR47296:SF1">
    <property type="entry name" value="PROTEIN TIC 40, CHLOROPLASTIC"/>
    <property type="match status" value="1"/>
</dbReference>
<keyword evidence="3" id="KW-0812">Transmembrane</keyword>
<gene>
    <name evidence="5" type="ORF">V6N12_074354</name>
</gene>
<feature type="transmembrane region" description="Helical" evidence="3">
    <location>
        <begin position="274"/>
        <end position="297"/>
    </location>
</feature>
<dbReference type="InterPro" id="IPR041243">
    <property type="entry name" value="STI1/HOP_DP"/>
</dbReference>
<feature type="transmembrane region" description="Helical" evidence="3">
    <location>
        <begin position="168"/>
        <end position="189"/>
    </location>
</feature>
<organism evidence="5 6">
    <name type="scientific">Hibiscus sabdariffa</name>
    <name type="common">roselle</name>
    <dbReference type="NCBI Taxonomy" id="183260"/>
    <lineage>
        <taxon>Eukaryota</taxon>
        <taxon>Viridiplantae</taxon>
        <taxon>Streptophyta</taxon>
        <taxon>Embryophyta</taxon>
        <taxon>Tracheophyta</taxon>
        <taxon>Spermatophyta</taxon>
        <taxon>Magnoliopsida</taxon>
        <taxon>eudicotyledons</taxon>
        <taxon>Gunneridae</taxon>
        <taxon>Pentapetalae</taxon>
        <taxon>rosids</taxon>
        <taxon>malvids</taxon>
        <taxon>Malvales</taxon>
        <taxon>Malvaceae</taxon>
        <taxon>Malvoideae</taxon>
        <taxon>Hibiscus</taxon>
    </lineage>
</organism>
<keyword evidence="3" id="KW-0472">Membrane</keyword>
<dbReference type="InterPro" id="IPR006636">
    <property type="entry name" value="STI1_HS-bd"/>
</dbReference>
<evidence type="ECO:0000256" key="3">
    <source>
        <dbReference type="SAM" id="Phobius"/>
    </source>
</evidence>
<comment type="caution">
    <text evidence="5">The sequence shown here is derived from an EMBL/GenBank/DDBJ whole genome shotgun (WGS) entry which is preliminary data.</text>
</comment>
<dbReference type="Pfam" id="PF17830">
    <property type="entry name" value="STI1-HOP_DP"/>
    <property type="match status" value="1"/>
</dbReference>
<accession>A0ABR2BLJ6</accession>
<feature type="transmembrane region" description="Helical" evidence="3">
    <location>
        <begin position="111"/>
        <end position="129"/>
    </location>
</feature>
<dbReference type="Gene3D" id="1.10.260.100">
    <property type="match status" value="1"/>
</dbReference>